<keyword evidence="7" id="KW-0902">Two-component regulatory system</keyword>
<dbReference type="Pfam" id="PF00072">
    <property type="entry name" value="Response_reg"/>
    <property type="match status" value="2"/>
</dbReference>
<dbReference type="InterPro" id="IPR000700">
    <property type="entry name" value="PAS-assoc_C"/>
</dbReference>
<dbReference type="FunFam" id="1.10.287.130:FF:000145">
    <property type="entry name" value="Sensory transduction histidine kinase"/>
    <property type="match status" value="1"/>
</dbReference>
<comment type="similarity">
    <text evidence="2">In the N-terminal section; belongs to the phytochrome family.</text>
</comment>
<dbReference type="EMBL" id="AP018248">
    <property type="protein sequence ID" value="BAY98683.1"/>
    <property type="molecule type" value="Genomic_DNA"/>
</dbReference>
<dbReference type="NCBIfam" id="TIGR00229">
    <property type="entry name" value="sensory_box"/>
    <property type="match status" value="7"/>
</dbReference>
<dbReference type="InterPro" id="IPR036890">
    <property type="entry name" value="HATPase_C_sf"/>
</dbReference>
<dbReference type="CDD" id="cd16922">
    <property type="entry name" value="HATPase_EvgS-ArcB-TorS-like"/>
    <property type="match status" value="1"/>
</dbReference>
<comment type="catalytic activity">
    <reaction evidence="1">
        <text>ATP + protein L-histidine = ADP + protein N-phospho-L-histidine.</text>
        <dbReference type="EC" id="2.7.13.3"/>
    </reaction>
</comment>
<feature type="domain" description="PAC" evidence="15">
    <location>
        <begin position="669"/>
        <end position="721"/>
    </location>
</feature>
<gene>
    <name evidence="16" type="ORF">NIES37_26350</name>
</gene>
<dbReference type="InterPro" id="IPR016132">
    <property type="entry name" value="Phyto_chromo_attachment"/>
</dbReference>
<name>A0A1Z4MZ09_9CYAN</name>
<evidence type="ECO:0000256" key="10">
    <source>
        <dbReference type="SAM" id="Coils"/>
    </source>
</evidence>
<dbReference type="Pfam" id="PF01590">
    <property type="entry name" value="GAF"/>
    <property type="match status" value="1"/>
</dbReference>
<dbReference type="InterPro" id="IPR004358">
    <property type="entry name" value="Sig_transdc_His_kin-like_C"/>
</dbReference>
<dbReference type="PROSITE" id="PS50109">
    <property type="entry name" value="HIS_KIN"/>
    <property type="match status" value="1"/>
</dbReference>
<dbReference type="EC" id="2.7.13.3" evidence="3"/>
<evidence type="ECO:0000259" key="14">
    <source>
        <dbReference type="PROSITE" id="PS50112"/>
    </source>
</evidence>
<evidence type="ECO:0000256" key="8">
    <source>
        <dbReference type="ARBA" id="ARBA00074306"/>
    </source>
</evidence>
<keyword evidence="10" id="KW-0175">Coiled coil</keyword>
<dbReference type="InterPro" id="IPR001610">
    <property type="entry name" value="PAC"/>
</dbReference>
<feature type="modified residue" description="4-aspartylphosphate" evidence="9">
    <location>
        <position position="1574"/>
    </location>
</feature>
<evidence type="ECO:0000256" key="9">
    <source>
        <dbReference type="PROSITE-ProRule" id="PRU00169"/>
    </source>
</evidence>
<keyword evidence="6" id="KW-0418">Kinase</keyword>
<accession>A0A1Z4MZ09</accession>
<dbReference type="Proteomes" id="UP000218785">
    <property type="component" value="Chromosome"/>
</dbReference>
<dbReference type="SUPFAM" id="SSF55781">
    <property type="entry name" value="GAF domain-like"/>
    <property type="match status" value="1"/>
</dbReference>
<feature type="domain" description="PAS" evidence="14">
    <location>
        <begin position="843"/>
        <end position="916"/>
    </location>
</feature>
<feature type="domain" description="PAC" evidence="15">
    <location>
        <begin position="918"/>
        <end position="970"/>
    </location>
</feature>
<feature type="domain" description="Response regulatory" evidence="13">
    <location>
        <begin position="7"/>
        <end position="126"/>
    </location>
</feature>
<dbReference type="InterPro" id="IPR003661">
    <property type="entry name" value="HisK_dim/P_dom"/>
</dbReference>
<evidence type="ECO:0000256" key="7">
    <source>
        <dbReference type="ARBA" id="ARBA00023012"/>
    </source>
</evidence>
<feature type="domain" description="PAC" evidence="15">
    <location>
        <begin position="790"/>
        <end position="842"/>
    </location>
</feature>
<evidence type="ECO:0000259" key="15">
    <source>
        <dbReference type="PROSITE" id="PS50113"/>
    </source>
</evidence>
<dbReference type="Pfam" id="PF08447">
    <property type="entry name" value="PAS_3"/>
    <property type="match status" value="2"/>
</dbReference>
<dbReference type="SUPFAM" id="SSF55874">
    <property type="entry name" value="ATPase domain of HSP90 chaperone/DNA topoisomerase II/histidine kinase"/>
    <property type="match status" value="1"/>
</dbReference>
<dbReference type="SUPFAM" id="SSF47384">
    <property type="entry name" value="Homodimeric domain of signal transducing histidine kinase"/>
    <property type="match status" value="1"/>
</dbReference>
<feature type="domain" description="PAS" evidence="14">
    <location>
        <begin position="989"/>
        <end position="1061"/>
    </location>
</feature>
<dbReference type="FunFam" id="3.30.450.20:FF:000155">
    <property type="entry name" value="Sensor histidine kinase TodS"/>
    <property type="match status" value="1"/>
</dbReference>
<dbReference type="SMART" id="SM00091">
    <property type="entry name" value="PAS"/>
    <property type="match status" value="7"/>
</dbReference>
<dbReference type="PROSITE" id="PS50046">
    <property type="entry name" value="PHYTOCHROME_2"/>
    <property type="match status" value="1"/>
</dbReference>
<evidence type="ECO:0000256" key="1">
    <source>
        <dbReference type="ARBA" id="ARBA00000085"/>
    </source>
</evidence>
<feature type="coiled-coil region" evidence="10">
    <location>
        <begin position="311"/>
        <end position="342"/>
    </location>
</feature>
<dbReference type="Gene3D" id="3.30.450.20">
    <property type="entry name" value="PAS domain"/>
    <property type="match status" value="7"/>
</dbReference>
<dbReference type="Pfam" id="PF00512">
    <property type="entry name" value="HisKA"/>
    <property type="match status" value="1"/>
</dbReference>
<dbReference type="CDD" id="cd17546">
    <property type="entry name" value="REC_hyHK_CKI1_RcsC-like"/>
    <property type="match status" value="1"/>
</dbReference>
<dbReference type="InterPro" id="IPR013656">
    <property type="entry name" value="PAS_4"/>
</dbReference>
<dbReference type="Pfam" id="PF02518">
    <property type="entry name" value="HATPase_c"/>
    <property type="match status" value="1"/>
</dbReference>
<evidence type="ECO:0000256" key="3">
    <source>
        <dbReference type="ARBA" id="ARBA00012438"/>
    </source>
</evidence>
<dbReference type="Pfam" id="PF08448">
    <property type="entry name" value="PAS_4"/>
    <property type="match status" value="4"/>
</dbReference>
<dbReference type="Pfam" id="PF13426">
    <property type="entry name" value="PAS_9"/>
    <property type="match status" value="1"/>
</dbReference>
<dbReference type="InterPro" id="IPR003594">
    <property type="entry name" value="HATPase_dom"/>
</dbReference>
<reference evidence="16 17" key="1">
    <citation type="submission" date="2017-06" db="EMBL/GenBank/DDBJ databases">
        <title>Genome sequencing of cyanobaciteial culture collection at National Institute for Environmental Studies (NIES).</title>
        <authorList>
            <person name="Hirose Y."/>
            <person name="Shimura Y."/>
            <person name="Fujisawa T."/>
            <person name="Nakamura Y."/>
            <person name="Kawachi M."/>
        </authorList>
    </citation>
    <scope>NUCLEOTIDE SEQUENCE [LARGE SCALE GENOMIC DNA]</scope>
    <source>
        <strain evidence="16 17">NIES-37</strain>
    </source>
</reference>
<dbReference type="PROSITE" id="PS50113">
    <property type="entry name" value="PAC"/>
    <property type="match status" value="6"/>
</dbReference>
<dbReference type="Gene3D" id="3.40.50.2300">
    <property type="match status" value="2"/>
</dbReference>
<feature type="modified residue" description="4-aspartylphosphate" evidence="9">
    <location>
        <position position="59"/>
    </location>
</feature>
<dbReference type="SMART" id="SM00388">
    <property type="entry name" value="HisKA"/>
    <property type="match status" value="1"/>
</dbReference>
<dbReference type="Gene3D" id="1.10.287.130">
    <property type="match status" value="1"/>
</dbReference>
<dbReference type="Gene3D" id="3.30.450.40">
    <property type="match status" value="1"/>
</dbReference>
<evidence type="ECO:0000256" key="2">
    <source>
        <dbReference type="ARBA" id="ARBA00006402"/>
    </source>
</evidence>
<dbReference type="InterPro" id="IPR001789">
    <property type="entry name" value="Sig_transdc_resp-reg_receiver"/>
</dbReference>
<dbReference type="InterPro" id="IPR013655">
    <property type="entry name" value="PAS_fold_3"/>
</dbReference>
<dbReference type="GO" id="GO:0009927">
    <property type="term" value="F:histidine phosphotransfer kinase activity"/>
    <property type="evidence" value="ECO:0007669"/>
    <property type="project" value="TreeGrafter"/>
</dbReference>
<dbReference type="InterPro" id="IPR029016">
    <property type="entry name" value="GAF-like_dom_sf"/>
</dbReference>
<organism evidence="16 17">
    <name type="scientific">Tolypothrix tenuis PCC 7101</name>
    <dbReference type="NCBI Taxonomy" id="231146"/>
    <lineage>
        <taxon>Bacteria</taxon>
        <taxon>Bacillati</taxon>
        <taxon>Cyanobacteriota</taxon>
        <taxon>Cyanophyceae</taxon>
        <taxon>Nostocales</taxon>
        <taxon>Tolypothrichaceae</taxon>
        <taxon>Tolypothrix</taxon>
    </lineage>
</organism>
<evidence type="ECO:0000256" key="4">
    <source>
        <dbReference type="ARBA" id="ARBA00022553"/>
    </source>
</evidence>
<dbReference type="PANTHER" id="PTHR43047">
    <property type="entry name" value="TWO-COMPONENT HISTIDINE PROTEIN KINASE"/>
    <property type="match status" value="1"/>
</dbReference>
<protein>
    <recommendedName>
        <fullName evidence="8">Circadian input-output histidine kinase CikA</fullName>
        <ecNumber evidence="3">2.7.13.3</ecNumber>
    </recommendedName>
</protein>
<dbReference type="KEGG" id="ttq:NIES37_26350"/>
<dbReference type="PROSITE" id="PS50110">
    <property type="entry name" value="RESPONSE_REGULATORY"/>
    <property type="match status" value="2"/>
</dbReference>
<dbReference type="SMART" id="SM00448">
    <property type="entry name" value="REC"/>
    <property type="match status" value="2"/>
</dbReference>
<dbReference type="CDD" id="cd00082">
    <property type="entry name" value="HisKA"/>
    <property type="match status" value="1"/>
</dbReference>
<evidence type="ECO:0000313" key="16">
    <source>
        <dbReference type="EMBL" id="BAY98683.1"/>
    </source>
</evidence>
<feature type="domain" description="Phytochrome chromophore attachment site" evidence="11">
    <location>
        <begin position="158"/>
        <end position="304"/>
    </location>
</feature>
<feature type="domain" description="Response regulatory" evidence="13">
    <location>
        <begin position="1525"/>
        <end position="1641"/>
    </location>
</feature>
<feature type="domain" description="PAC" evidence="15">
    <location>
        <begin position="415"/>
        <end position="467"/>
    </location>
</feature>
<feature type="domain" description="PAS" evidence="14">
    <location>
        <begin position="339"/>
        <end position="413"/>
    </location>
</feature>
<feature type="domain" description="PAC" evidence="15">
    <location>
        <begin position="543"/>
        <end position="595"/>
    </location>
</feature>
<dbReference type="SMART" id="SM00387">
    <property type="entry name" value="HATPase_c"/>
    <property type="match status" value="1"/>
</dbReference>
<dbReference type="InterPro" id="IPR005467">
    <property type="entry name" value="His_kinase_dom"/>
</dbReference>
<dbReference type="SMART" id="SM00086">
    <property type="entry name" value="PAC"/>
    <property type="match status" value="5"/>
</dbReference>
<sequence length="1645" mass="187121">MLISHYSILILEDSPEDRALYRSYLKQDTTATYDVVEVETGLEAWSYLTQNQPDLILIDYRLPDVYGLEFLNKLRLKFDSFQLPAMMLTGLLDGAIAAQAIKGGACDYLIKEKLTQTGFCRAIHTVLEKTQLKRQIQMQEQQKLLLAQMLLRIRQFLRLEKILATAVQEVREFLGADRVIVYQFDCEVNGKISAESVLSPWKSSLNHHINDTCFRENQRLAYGDGKIRAISDIHDAEFTACHIEFLEQLAVKATLVVPILLNTEANNQGDPTNQLWGLLIAHQCSHTREWQTNELDLLQQLAVQLAVGIQQAELYEKLQNLNKSLENKVQERTEQLQASEQRFRAIFNHSFQFAGLLTTEGIVLEINQTALDFRGLQLEDVINRPLWEINWLTVAPTEENSLKQAIALASQGEFIRYEVEILNAEGQIVTVDFSIRPVKDESGKVIMLIPEGRDISEHKKAQKALQENQILLQVVMDSLPIAIFWKDRNCRYMGCNRQLLLDSGHSSIQEIIGKTDFEMVWREQAALYQADDRLVMESGQPKFNIEEPFTKIGNLHRWLRTNKIPLHNAEGEIIGVVASYEDITERKEIEQALQESERRYATLAASAPVGIYRADAQGNCLYVNERWCQETGLTRQAALGCGWLVTLHPEDRELVEFQWHRLIQTGERLCLEYRFVQPDGSETWVFGQAVPETDTEGKVIGYVGTITNITPSKQAEVALRRSQQLYRILIDNFPNGTVALFDHDLRYLLIGGSELARAGLSKAAMEGKTIWEIFPPEVCQIFVPLFQKALAGESAIAEVPDHDKFYLIHHIPVRDEQGNVIAGIAMTQNITERKKSENALRDSEEKFRQFAENSRQVMLLRQVDSGELLYTNLTYEEVWGRSRESLYANPDSWMAAMHPDDVPRIAGAYEAARGKGFFSEEYRIIRPDGSIRWIWGRCFPIKDLAGNIYRIGAIGEDITERKQTEQERDHLLEILEKQNQTLEEEVTQRTAELRAVIDAIPDYLFVIERQDMRIIYCNDSFAQELFQQPHEQIEGKTLFELFLDQKLEYFVQKNQQVFNSGELLRIQETLNFSGIINTFDTIKVPLKRDNGEVYALVGTARNITAIKQLELELQHNKERFQNLVETSSDCVWETNEFGYYTYVSPQIINLLGYSPEEFIGKTPFDLMPQEEAEKVSQEFIKFISVQAPFQCLENTNYHKDGRLVTLETSGVPIFDANKEFRGYRGMDRDVTARKLAEAQLYLTNEQLATSNAELARATRLKDEFLANMSHELRTPLNAILGMSEVLQDEILGTINDRQRQSLQTIERSGEHLLELINDILDLSKIEAGQLQLEYAPIAMRKLCESSLAFIKQQAGQKRIQLEVKIPPQLPKLLLDERRIRQVLINLLNNAVKFTPEGGRITLEVNRQQLTQEVENTSLTSFIRIAIIDTGIGIAPENIKKLFKPFIQIDSALNRQYAGTGLGLALAKRIIELHSGKVGVTSELGVGSCFTVDLPCNNLWESSCEPVNSSPELNSTCEETVEDSPLILLVEDNEANVLTISSYLQAKGYKIILANNGQDAIALTKTKLPDLILMDIQMPGMDGIDAIKQIRLEQNFVNIPIIALTALAMPGDREKCLAAGANDYIPKPIKLNQLTTRIKQLLEVKD</sequence>
<dbReference type="InterPro" id="IPR003018">
    <property type="entry name" value="GAF"/>
</dbReference>
<dbReference type="RefSeq" id="WP_096576291.1">
    <property type="nucleotide sequence ID" value="NZ_CAWNJS010000001.1"/>
</dbReference>
<evidence type="ECO:0000313" key="17">
    <source>
        <dbReference type="Proteomes" id="UP000218785"/>
    </source>
</evidence>
<dbReference type="Gene3D" id="3.30.565.10">
    <property type="entry name" value="Histidine kinase-like ATPase, C-terminal domain"/>
    <property type="match status" value="1"/>
</dbReference>
<evidence type="ECO:0000256" key="5">
    <source>
        <dbReference type="ARBA" id="ARBA00022679"/>
    </source>
</evidence>
<proteinExistence type="inferred from homology"/>
<dbReference type="InterPro" id="IPR036097">
    <property type="entry name" value="HisK_dim/P_sf"/>
</dbReference>
<dbReference type="FunFam" id="3.30.565.10:FF:000010">
    <property type="entry name" value="Sensor histidine kinase RcsC"/>
    <property type="match status" value="1"/>
</dbReference>
<dbReference type="PANTHER" id="PTHR43047:SF63">
    <property type="entry name" value="HISTIDINE KINASE"/>
    <property type="match status" value="1"/>
</dbReference>
<evidence type="ECO:0000259" key="13">
    <source>
        <dbReference type="PROSITE" id="PS50110"/>
    </source>
</evidence>
<dbReference type="GO" id="GO:0000155">
    <property type="term" value="F:phosphorelay sensor kinase activity"/>
    <property type="evidence" value="ECO:0007669"/>
    <property type="project" value="InterPro"/>
</dbReference>
<dbReference type="GO" id="GO:0005886">
    <property type="term" value="C:plasma membrane"/>
    <property type="evidence" value="ECO:0007669"/>
    <property type="project" value="TreeGrafter"/>
</dbReference>
<dbReference type="InterPro" id="IPR011006">
    <property type="entry name" value="CheY-like_superfamily"/>
</dbReference>
<evidence type="ECO:0000256" key="6">
    <source>
        <dbReference type="ARBA" id="ARBA00022777"/>
    </source>
</evidence>
<feature type="domain" description="Histidine kinase" evidence="12">
    <location>
        <begin position="1267"/>
        <end position="1497"/>
    </location>
</feature>
<keyword evidence="4 9" id="KW-0597">Phosphoprotein</keyword>
<dbReference type="CDD" id="cd00156">
    <property type="entry name" value="REC"/>
    <property type="match status" value="1"/>
</dbReference>
<evidence type="ECO:0000259" key="11">
    <source>
        <dbReference type="PROSITE" id="PS50046"/>
    </source>
</evidence>
<dbReference type="PRINTS" id="PR00344">
    <property type="entry name" value="BCTRLSENSOR"/>
</dbReference>
<feature type="domain" description="PAS" evidence="14">
    <location>
        <begin position="596"/>
        <end position="666"/>
    </location>
</feature>
<keyword evidence="17" id="KW-1185">Reference proteome</keyword>
<dbReference type="CDD" id="cd00130">
    <property type="entry name" value="PAS"/>
    <property type="match status" value="5"/>
</dbReference>
<dbReference type="PROSITE" id="PS50112">
    <property type="entry name" value="PAS"/>
    <property type="match status" value="5"/>
</dbReference>
<dbReference type="SUPFAM" id="SSF55785">
    <property type="entry name" value="PYP-like sensor domain (PAS domain)"/>
    <property type="match status" value="7"/>
</dbReference>
<feature type="domain" description="PAS" evidence="14">
    <location>
        <begin position="1116"/>
        <end position="1186"/>
    </location>
</feature>
<dbReference type="SUPFAM" id="SSF52172">
    <property type="entry name" value="CheY-like"/>
    <property type="match status" value="2"/>
</dbReference>
<evidence type="ECO:0000259" key="12">
    <source>
        <dbReference type="PROSITE" id="PS50109"/>
    </source>
</evidence>
<feature type="coiled-coil region" evidence="10">
    <location>
        <begin position="961"/>
        <end position="992"/>
    </location>
</feature>
<dbReference type="SMART" id="SM00065">
    <property type="entry name" value="GAF"/>
    <property type="match status" value="1"/>
</dbReference>
<dbReference type="InterPro" id="IPR000014">
    <property type="entry name" value="PAS"/>
</dbReference>
<dbReference type="InterPro" id="IPR035965">
    <property type="entry name" value="PAS-like_dom_sf"/>
</dbReference>
<keyword evidence="5" id="KW-0808">Transferase</keyword>
<feature type="domain" description="PAC" evidence="15">
    <location>
        <begin position="1190"/>
        <end position="1242"/>
    </location>
</feature>